<proteinExistence type="predicted"/>
<dbReference type="AlphaFoldDB" id="A0A2P2Q2D8"/>
<sequence>MFFFRILSVQQKLLRNILD</sequence>
<name>A0A2P2Q2D8_RHIMU</name>
<dbReference type="EMBL" id="GGEC01080651">
    <property type="protein sequence ID" value="MBX61135.1"/>
    <property type="molecule type" value="Transcribed_RNA"/>
</dbReference>
<accession>A0A2P2Q2D8</accession>
<organism evidence="1">
    <name type="scientific">Rhizophora mucronata</name>
    <name type="common">Asiatic mangrove</name>
    <dbReference type="NCBI Taxonomy" id="61149"/>
    <lineage>
        <taxon>Eukaryota</taxon>
        <taxon>Viridiplantae</taxon>
        <taxon>Streptophyta</taxon>
        <taxon>Embryophyta</taxon>
        <taxon>Tracheophyta</taxon>
        <taxon>Spermatophyta</taxon>
        <taxon>Magnoliopsida</taxon>
        <taxon>eudicotyledons</taxon>
        <taxon>Gunneridae</taxon>
        <taxon>Pentapetalae</taxon>
        <taxon>rosids</taxon>
        <taxon>fabids</taxon>
        <taxon>Malpighiales</taxon>
        <taxon>Rhizophoraceae</taxon>
        <taxon>Rhizophora</taxon>
    </lineage>
</organism>
<evidence type="ECO:0000313" key="1">
    <source>
        <dbReference type="EMBL" id="MBX61135.1"/>
    </source>
</evidence>
<protein>
    <submittedName>
        <fullName evidence="1">Uncharacterized protein</fullName>
    </submittedName>
</protein>
<reference evidence="1" key="1">
    <citation type="submission" date="2018-02" db="EMBL/GenBank/DDBJ databases">
        <title>Rhizophora mucronata_Transcriptome.</title>
        <authorList>
            <person name="Meera S.P."/>
            <person name="Sreeshan A."/>
            <person name="Augustine A."/>
        </authorList>
    </citation>
    <scope>NUCLEOTIDE SEQUENCE</scope>
    <source>
        <tissue evidence="1">Leaf</tissue>
    </source>
</reference>